<organism evidence="2 3">
    <name type="scientific">Echria macrotheca</name>
    <dbReference type="NCBI Taxonomy" id="438768"/>
    <lineage>
        <taxon>Eukaryota</taxon>
        <taxon>Fungi</taxon>
        <taxon>Dikarya</taxon>
        <taxon>Ascomycota</taxon>
        <taxon>Pezizomycotina</taxon>
        <taxon>Sordariomycetes</taxon>
        <taxon>Sordariomycetidae</taxon>
        <taxon>Sordariales</taxon>
        <taxon>Schizotheciaceae</taxon>
        <taxon>Echria</taxon>
    </lineage>
</organism>
<name>A0AAJ0BDM6_9PEZI</name>
<keyword evidence="3" id="KW-1185">Reference proteome</keyword>
<evidence type="ECO:0000313" key="2">
    <source>
        <dbReference type="EMBL" id="KAK1753951.1"/>
    </source>
</evidence>
<evidence type="ECO:0000259" key="1">
    <source>
        <dbReference type="Pfam" id="PF25053"/>
    </source>
</evidence>
<comment type="caution">
    <text evidence="2">The sequence shown here is derived from an EMBL/GenBank/DDBJ whole genome shotgun (WGS) entry which is preliminary data.</text>
</comment>
<protein>
    <recommendedName>
        <fullName evidence="1">DUF7791 domain-containing protein</fullName>
    </recommendedName>
</protein>
<reference evidence="2" key="1">
    <citation type="submission" date="2023-06" db="EMBL/GenBank/DDBJ databases">
        <title>Genome-scale phylogeny and comparative genomics of the fungal order Sordariales.</title>
        <authorList>
            <consortium name="Lawrence Berkeley National Laboratory"/>
            <person name="Hensen N."/>
            <person name="Bonometti L."/>
            <person name="Westerberg I."/>
            <person name="Brannstrom I.O."/>
            <person name="Guillou S."/>
            <person name="Cros-Aarteil S."/>
            <person name="Calhoun S."/>
            <person name="Haridas S."/>
            <person name="Kuo A."/>
            <person name="Mondo S."/>
            <person name="Pangilinan J."/>
            <person name="Riley R."/>
            <person name="Labutti K."/>
            <person name="Andreopoulos B."/>
            <person name="Lipzen A."/>
            <person name="Chen C."/>
            <person name="Yanf M."/>
            <person name="Daum C."/>
            <person name="Ng V."/>
            <person name="Clum A."/>
            <person name="Steindorff A."/>
            <person name="Ohm R."/>
            <person name="Martin F."/>
            <person name="Silar P."/>
            <person name="Natvig D."/>
            <person name="Lalanne C."/>
            <person name="Gautier V."/>
            <person name="Ament-Velasquez S.L."/>
            <person name="Kruys A."/>
            <person name="Hutchinson M.I."/>
            <person name="Powell A.J."/>
            <person name="Barry K."/>
            <person name="Miller A.N."/>
            <person name="Grigoriev I.V."/>
            <person name="Debuchy R."/>
            <person name="Gladieux P."/>
            <person name="Thoren M.H."/>
            <person name="Johannesson H."/>
        </authorList>
    </citation>
    <scope>NUCLEOTIDE SEQUENCE</scope>
    <source>
        <strain evidence="2">PSN4</strain>
    </source>
</reference>
<dbReference type="InterPro" id="IPR056693">
    <property type="entry name" value="DUF7791"/>
</dbReference>
<proteinExistence type="predicted"/>
<dbReference type="Proteomes" id="UP001239445">
    <property type="component" value="Unassembled WGS sequence"/>
</dbReference>
<gene>
    <name evidence="2" type="ORF">QBC47DRAFT_361947</name>
</gene>
<dbReference type="AlphaFoldDB" id="A0AAJ0BDM6"/>
<dbReference type="Pfam" id="PF25053">
    <property type="entry name" value="DUF7791"/>
    <property type="match status" value="1"/>
</dbReference>
<sequence>MATDVDFARGLLMNGADGQLDSVLKQCDAVKEKIIKRCAGIIDIEPEQHTEELPSNAIVGPESTVKFFHRSAHDFFLYTPAGQQILDHCTARRLDNQLVFASLARNWAFRYRMSRNGVLSAIPASGLHEFLVSVGMLHETYEPKDLDRMKNYCLERSSSRTAILPAELNGKVDPVIYQGLAILTLPWLRSWLNDLTFEQRVSVLHRTMLFWEKDNLPLYCEFLVWIRHQFFGSGNDRDQYTKVATARSLLPPYLSGFGPMEMSTFQYFVAGANRLVWSRFYSEVHGDCREAEGFKGRFQLWPWDFKWTDEVTGDKVYAFFFFDSDSLQSMAAGPLFSRLYPSQQDCEDAEFMILAKFDVDEGIAELGLRRCCEGEGPEGFVPPLERRRSLQIVALGHVQNQTGSGRRQWVARAVRPQYHQAIADAIYAIIAPSLFQEEMADDATLPTLSQIIARGSFSAPESMEDFLTKRGILKDNPGGDIDLIELQEEEDAMSVDDHM</sequence>
<evidence type="ECO:0000313" key="3">
    <source>
        <dbReference type="Proteomes" id="UP001239445"/>
    </source>
</evidence>
<dbReference type="EMBL" id="MU839836">
    <property type="protein sequence ID" value="KAK1753951.1"/>
    <property type="molecule type" value="Genomic_DNA"/>
</dbReference>
<accession>A0AAJ0BDM6</accession>
<feature type="domain" description="DUF7791" evidence="1">
    <location>
        <begin position="21"/>
        <end position="100"/>
    </location>
</feature>